<name>A0ABV9MV60_9ENTE</name>
<dbReference type="RefSeq" id="WP_204654206.1">
    <property type="nucleotide sequence ID" value="NZ_JAFBFD010000022.1"/>
</dbReference>
<comment type="caution">
    <text evidence="1">The sequence shown here is derived from an EMBL/GenBank/DDBJ whole genome shotgun (WGS) entry which is preliminary data.</text>
</comment>
<evidence type="ECO:0000313" key="1">
    <source>
        <dbReference type="EMBL" id="MFC4718929.1"/>
    </source>
</evidence>
<reference evidence="2" key="1">
    <citation type="journal article" date="2019" name="Int. J. Syst. Evol. Microbiol.">
        <title>The Global Catalogue of Microorganisms (GCM) 10K type strain sequencing project: providing services to taxonomists for standard genome sequencing and annotation.</title>
        <authorList>
            <consortium name="The Broad Institute Genomics Platform"/>
            <consortium name="The Broad Institute Genome Sequencing Center for Infectious Disease"/>
            <person name="Wu L."/>
            <person name="Ma J."/>
        </authorList>
    </citation>
    <scope>NUCLEOTIDE SEQUENCE [LARGE SCALE GENOMIC DNA]</scope>
    <source>
        <strain evidence="2">CGMCC 1.19032</strain>
    </source>
</reference>
<gene>
    <name evidence="1" type="ORF">ACFO5I_04200</name>
</gene>
<dbReference type="Proteomes" id="UP001595969">
    <property type="component" value="Unassembled WGS sequence"/>
</dbReference>
<accession>A0ABV9MV60</accession>
<organism evidence="1 2">
    <name type="scientific">Enterococcus lemanii</name>
    <dbReference type="NCBI Taxonomy" id="1159752"/>
    <lineage>
        <taxon>Bacteria</taxon>
        <taxon>Bacillati</taxon>
        <taxon>Bacillota</taxon>
        <taxon>Bacilli</taxon>
        <taxon>Lactobacillales</taxon>
        <taxon>Enterococcaceae</taxon>
        <taxon>Enterococcus</taxon>
    </lineage>
</organism>
<dbReference type="EMBL" id="JBHSGS010000022">
    <property type="protein sequence ID" value="MFC4718929.1"/>
    <property type="molecule type" value="Genomic_DNA"/>
</dbReference>
<evidence type="ECO:0000313" key="2">
    <source>
        <dbReference type="Proteomes" id="UP001595969"/>
    </source>
</evidence>
<keyword evidence="2" id="KW-1185">Reference proteome</keyword>
<protein>
    <submittedName>
        <fullName evidence="1">Uncharacterized protein</fullName>
    </submittedName>
</protein>
<sequence length="222" mass="25290">MKKKKLAKLKQQFRPSFKNAQQMLLTEMEKQALILFEMPIKAYIKPTNQQEVALEYLGQTTRDSIVTMPIDENFINLIKQIQALEKGVLERSSKNLITDVASYWLSEPQTTVKENSKTEDKKQVEPLLETVTTDIDDTDNSTPEADALALFKEQMAAFPKFFVVEETGTIKLIEKTAKEERLLATISSVTPNTFTIETALERKYKLKLEVIPLIEAFAKTIA</sequence>
<proteinExistence type="predicted"/>